<reference evidence="1 2" key="1">
    <citation type="journal article" date="2021" name="BMC Biol.">
        <title>Horizontally acquired antibacterial genes associated with adaptive radiation of ladybird beetles.</title>
        <authorList>
            <person name="Li H.S."/>
            <person name="Tang X.F."/>
            <person name="Huang Y.H."/>
            <person name="Xu Z.Y."/>
            <person name="Chen M.L."/>
            <person name="Du X.Y."/>
            <person name="Qiu B.Y."/>
            <person name="Chen P.T."/>
            <person name="Zhang W."/>
            <person name="Slipinski A."/>
            <person name="Escalona H.E."/>
            <person name="Waterhouse R.M."/>
            <person name="Zwick A."/>
            <person name="Pang H."/>
        </authorList>
    </citation>
    <scope>NUCLEOTIDE SEQUENCE [LARGE SCALE GENOMIC DNA]</scope>
    <source>
        <strain evidence="1">SYSU2018</strain>
    </source>
</reference>
<dbReference type="AlphaFoldDB" id="A0ABD2PBB1"/>
<name>A0ABD2PBB1_9CUCU</name>
<protein>
    <submittedName>
        <fullName evidence="1">Uncharacterized protein</fullName>
    </submittedName>
</protein>
<dbReference type="Proteomes" id="UP001516400">
    <property type="component" value="Unassembled WGS sequence"/>
</dbReference>
<evidence type="ECO:0000313" key="2">
    <source>
        <dbReference type="Proteomes" id="UP001516400"/>
    </source>
</evidence>
<evidence type="ECO:0000313" key="1">
    <source>
        <dbReference type="EMBL" id="KAL3288062.1"/>
    </source>
</evidence>
<proteinExistence type="predicted"/>
<gene>
    <name evidence="1" type="ORF">HHI36_002513</name>
</gene>
<organism evidence="1 2">
    <name type="scientific">Cryptolaemus montrouzieri</name>
    <dbReference type="NCBI Taxonomy" id="559131"/>
    <lineage>
        <taxon>Eukaryota</taxon>
        <taxon>Metazoa</taxon>
        <taxon>Ecdysozoa</taxon>
        <taxon>Arthropoda</taxon>
        <taxon>Hexapoda</taxon>
        <taxon>Insecta</taxon>
        <taxon>Pterygota</taxon>
        <taxon>Neoptera</taxon>
        <taxon>Endopterygota</taxon>
        <taxon>Coleoptera</taxon>
        <taxon>Polyphaga</taxon>
        <taxon>Cucujiformia</taxon>
        <taxon>Coccinelloidea</taxon>
        <taxon>Coccinellidae</taxon>
        <taxon>Scymninae</taxon>
        <taxon>Scymnini</taxon>
        <taxon>Cryptolaemus</taxon>
    </lineage>
</organism>
<dbReference type="EMBL" id="JABFTP020000185">
    <property type="protein sequence ID" value="KAL3288062.1"/>
    <property type="molecule type" value="Genomic_DNA"/>
</dbReference>
<accession>A0ABD2PBB1</accession>
<comment type="caution">
    <text evidence="1">The sequence shown here is derived from an EMBL/GenBank/DDBJ whole genome shotgun (WGS) entry which is preliminary data.</text>
</comment>
<keyword evidence="2" id="KW-1185">Reference proteome</keyword>
<sequence>MNIIVKINKNDGYYKEFSEPIKDRKDWDSFSSAFSKIQKDVNVELTNLINASSISLTEAEGDEESSDEEDDNKRKIFNCDMSNCKKIKNK</sequence>